<evidence type="ECO:0000313" key="2">
    <source>
        <dbReference type="Proteomes" id="UP000887540"/>
    </source>
</evidence>
<evidence type="ECO:0000256" key="1">
    <source>
        <dbReference type="SAM" id="SignalP"/>
    </source>
</evidence>
<accession>A0A914BW25</accession>
<keyword evidence="2" id="KW-1185">Reference proteome</keyword>
<proteinExistence type="predicted"/>
<keyword evidence="1" id="KW-0732">Signal</keyword>
<organism evidence="2 3">
    <name type="scientific">Acrobeloides nanus</name>
    <dbReference type="NCBI Taxonomy" id="290746"/>
    <lineage>
        <taxon>Eukaryota</taxon>
        <taxon>Metazoa</taxon>
        <taxon>Ecdysozoa</taxon>
        <taxon>Nematoda</taxon>
        <taxon>Chromadorea</taxon>
        <taxon>Rhabditida</taxon>
        <taxon>Tylenchina</taxon>
        <taxon>Cephalobomorpha</taxon>
        <taxon>Cephaloboidea</taxon>
        <taxon>Cephalobidae</taxon>
        <taxon>Acrobeloides</taxon>
    </lineage>
</organism>
<protein>
    <submittedName>
        <fullName evidence="3">Uncharacterized protein</fullName>
    </submittedName>
</protein>
<feature type="signal peptide" evidence="1">
    <location>
        <begin position="1"/>
        <end position="19"/>
    </location>
</feature>
<name>A0A914BW25_9BILA</name>
<dbReference type="WBParaSite" id="ACRNAN_Path_1126.g4352.t1">
    <property type="protein sequence ID" value="ACRNAN_Path_1126.g4352.t1"/>
    <property type="gene ID" value="ACRNAN_Path_1126.g4352"/>
</dbReference>
<dbReference type="Proteomes" id="UP000887540">
    <property type="component" value="Unplaced"/>
</dbReference>
<sequence length="72" mass="7852">MSKVILVLYLLAAVTFVASIDTEKFDSGNMTAIGTTRGWHIKGGICWNTMRKECCKGCKGDGCIPLMCWACC</sequence>
<reference evidence="3" key="1">
    <citation type="submission" date="2022-11" db="UniProtKB">
        <authorList>
            <consortium name="WormBaseParasite"/>
        </authorList>
    </citation>
    <scope>IDENTIFICATION</scope>
</reference>
<dbReference type="AlphaFoldDB" id="A0A914BW25"/>
<feature type="chain" id="PRO_5037114069" evidence="1">
    <location>
        <begin position="20"/>
        <end position="72"/>
    </location>
</feature>
<evidence type="ECO:0000313" key="3">
    <source>
        <dbReference type="WBParaSite" id="ACRNAN_Path_1126.g4352.t1"/>
    </source>
</evidence>